<evidence type="ECO:0000256" key="5">
    <source>
        <dbReference type="RuleBase" id="RU000461"/>
    </source>
</evidence>
<dbReference type="PANTHER" id="PTHR24305:SF164">
    <property type="entry name" value="P450, PUTATIVE (EUROFUNG)-RELATED"/>
    <property type="match status" value="1"/>
</dbReference>
<keyword evidence="5" id="KW-0560">Oxidoreductase</keyword>
<dbReference type="Pfam" id="PF00067">
    <property type="entry name" value="p450"/>
    <property type="match status" value="1"/>
</dbReference>
<comment type="similarity">
    <text evidence="5">Belongs to the cytochrome P450 family.</text>
</comment>
<comment type="caution">
    <text evidence="6">The sequence shown here is derived from an EMBL/GenBank/DDBJ whole genome shotgun (WGS) entry which is preliminary data.</text>
</comment>
<keyword evidence="7" id="KW-1185">Reference proteome</keyword>
<evidence type="ECO:0000256" key="3">
    <source>
        <dbReference type="ARBA" id="ARBA00023004"/>
    </source>
</evidence>
<evidence type="ECO:0000313" key="6">
    <source>
        <dbReference type="EMBL" id="CZS98988.1"/>
    </source>
</evidence>
<evidence type="ECO:0000256" key="4">
    <source>
        <dbReference type="PIRSR" id="PIRSR602401-1"/>
    </source>
</evidence>
<evidence type="ECO:0000256" key="2">
    <source>
        <dbReference type="ARBA" id="ARBA00022723"/>
    </source>
</evidence>
<dbReference type="GO" id="GO:0020037">
    <property type="term" value="F:heme binding"/>
    <property type="evidence" value="ECO:0007669"/>
    <property type="project" value="InterPro"/>
</dbReference>
<name>A0A1E1KLT5_9HELO</name>
<proteinExistence type="inferred from homology"/>
<accession>A0A1E1KLT5</accession>
<sequence length="475" mass="54030">MLGNLLATCAIIAGLIWLGRALQRAFFAPLAKLPGPGHSLVTDIWLMRKEFTSKRREYIHQLHEQYGPVVRLGPNEVSFTSLEALKEIYTSGGSGYDKTEFYTLFMQFGVRTMFSTLVKGDHSQKRRYIAGQYANTNIMRPQVMEGIQDRAEAFAKKCAESQGTSLDAYIWLHCFALDCASHHLFHPYGTHSIDDDEDFEMMEEQSYHDSLKENFAKYRWPNLSNLVDKLLQPRPSPIANNHVLRSNEKNDLGEQTLLYKLQHSKDKFEKIEMAAECMDHLAAGIDTTGDGLTFLLYQLSRPESSTVQDRLIEEIRTNEGEKSDDLAYMDAVIKEGLRCFPPIPMSQPRYVPPGGRTIDGYFIPAGTIVSCQAHSVHRLNENVFENGNDFIPERWLDSEKVVDMNRLFFAFGVGGRGCIGRHLAMAEMKCLLREVYSRFRTRVAPDMHGSMEMSDQIISSRPLDQTCKLIFEPLA</sequence>
<comment type="cofactor">
    <cofactor evidence="1 4">
        <name>heme</name>
        <dbReference type="ChEBI" id="CHEBI:30413"/>
    </cofactor>
</comment>
<feature type="binding site" description="axial binding residue" evidence="4">
    <location>
        <position position="418"/>
    </location>
    <ligand>
        <name>heme</name>
        <dbReference type="ChEBI" id="CHEBI:30413"/>
    </ligand>
    <ligandPart>
        <name>Fe</name>
        <dbReference type="ChEBI" id="CHEBI:18248"/>
    </ligandPart>
</feature>
<dbReference type="AlphaFoldDB" id="A0A1E1KLT5"/>
<gene>
    <name evidence="6" type="ORF">RCO7_00394</name>
</gene>
<reference evidence="7" key="1">
    <citation type="submission" date="2016-03" db="EMBL/GenBank/DDBJ databases">
        <authorList>
            <person name="Ploux O."/>
        </authorList>
    </citation>
    <scope>NUCLEOTIDE SEQUENCE [LARGE SCALE GENOMIC DNA]</scope>
    <source>
        <strain evidence="7">UK7</strain>
    </source>
</reference>
<dbReference type="PRINTS" id="PR00385">
    <property type="entry name" value="P450"/>
</dbReference>
<protein>
    <submittedName>
        <fullName evidence="6">Related to benzoate 4-monooxygenase cytochrome P450</fullName>
    </submittedName>
</protein>
<dbReference type="EMBL" id="FJUW01000016">
    <property type="protein sequence ID" value="CZS98988.1"/>
    <property type="molecule type" value="Genomic_DNA"/>
</dbReference>
<keyword evidence="4 5" id="KW-0349">Heme</keyword>
<organism evidence="6 7">
    <name type="scientific">Rhynchosporium graminicola</name>
    <dbReference type="NCBI Taxonomy" id="2792576"/>
    <lineage>
        <taxon>Eukaryota</taxon>
        <taxon>Fungi</taxon>
        <taxon>Dikarya</taxon>
        <taxon>Ascomycota</taxon>
        <taxon>Pezizomycotina</taxon>
        <taxon>Leotiomycetes</taxon>
        <taxon>Helotiales</taxon>
        <taxon>Ploettnerulaceae</taxon>
        <taxon>Rhynchosporium</taxon>
    </lineage>
</organism>
<dbReference type="Proteomes" id="UP000178129">
    <property type="component" value="Unassembled WGS sequence"/>
</dbReference>
<dbReference type="CDD" id="cd11059">
    <property type="entry name" value="CYP_fungal"/>
    <property type="match status" value="1"/>
</dbReference>
<dbReference type="PANTHER" id="PTHR24305">
    <property type="entry name" value="CYTOCHROME P450"/>
    <property type="match status" value="1"/>
</dbReference>
<dbReference type="GO" id="GO:0016705">
    <property type="term" value="F:oxidoreductase activity, acting on paired donors, with incorporation or reduction of molecular oxygen"/>
    <property type="evidence" value="ECO:0007669"/>
    <property type="project" value="InterPro"/>
</dbReference>
<keyword evidence="2 4" id="KW-0479">Metal-binding</keyword>
<dbReference type="PROSITE" id="PS00086">
    <property type="entry name" value="CYTOCHROME_P450"/>
    <property type="match status" value="1"/>
</dbReference>
<dbReference type="Gene3D" id="1.10.630.10">
    <property type="entry name" value="Cytochrome P450"/>
    <property type="match status" value="1"/>
</dbReference>
<evidence type="ECO:0000256" key="1">
    <source>
        <dbReference type="ARBA" id="ARBA00001971"/>
    </source>
</evidence>
<evidence type="ECO:0000313" key="7">
    <source>
        <dbReference type="Proteomes" id="UP000178129"/>
    </source>
</evidence>
<keyword evidence="3 4" id="KW-0408">Iron</keyword>
<dbReference type="InterPro" id="IPR002401">
    <property type="entry name" value="Cyt_P450_E_grp-I"/>
</dbReference>
<dbReference type="InterPro" id="IPR017972">
    <property type="entry name" value="Cyt_P450_CS"/>
</dbReference>
<dbReference type="InterPro" id="IPR001128">
    <property type="entry name" value="Cyt_P450"/>
</dbReference>
<keyword evidence="5" id="KW-0503">Monooxygenase</keyword>
<dbReference type="InterPro" id="IPR050121">
    <property type="entry name" value="Cytochrome_P450_monoxygenase"/>
</dbReference>
<dbReference type="InParanoid" id="A0A1E1KLT5"/>
<dbReference type="GO" id="GO:0005506">
    <property type="term" value="F:iron ion binding"/>
    <property type="evidence" value="ECO:0007669"/>
    <property type="project" value="InterPro"/>
</dbReference>
<dbReference type="STRING" id="914237.A0A1E1KLT5"/>
<dbReference type="GO" id="GO:0004497">
    <property type="term" value="F:monooxygenase activity"/>
    <property type="evidence" value="ECO:0007669"/>
    <property type="project" value="UniProtKB-KW"/>
</dbReference>
<dbReference type="PRINTS" id="PR00463">
    <property type="entry name" value="EP450I"/>
</dbReference>
<dbReference type="SUPFAM" id="SSF48264">
    <property type="entry name" value="Cytochrome P450"/>
    <property type="match status" value="1"/>
</dbReference>
<dbReference type="InterPro" id="IPR036396">
    <property type="entry name" value="Cyt_P450_sf"/>
</dbReference>